<reference evidence="2 3" key="1">
    <citation type="submission" date="2016-10" db="EMBL/GenBank/DDBJ databases">
        <authorList>
            <person name="Varghese N."/>
            <person name="Submissions S."/>
        </authorList>
    </citation>
    <scope>NUCLEOTIDE SEQUENCE [LARGE SCALE GENOMIC DNA]</scope>
    <source>
        <strain evidence="2 3">BS2771</strain>
    </source>
</reference>
<name>A0ABY0WGM5_9PSED</name>
<gene>
    <name evidence="2" type="ORF">SAMN04490181_3881</name>
</gene>
<keyword evidence="1" id="KW-1133">Transmembrane helix</keyword>
<organism evidence="2 3">
    <name type="scientific">Pseudomonas brenneri</name>
    <dbReference type="NCBI Taxonomy" id="129817"/>
    <lineage>
        <taxon>Bacteria</taxon>
        <taxon>Pseudomonadati</taxon>
        <taxon>Pseudomonadota</taxon>
        <taxon>Gammaproteobacteria</taxon>
        <taxon>Pseudomonadales</taxon>
        <taxon>Pseudomonadaceae</taxon>
        <taxon>Pseudomonas</taxon>
    </lineage>
</organism>
<sequence length="32" mass="3507">MPIDRPGRVQEDGIFHALAAAVLATLLLKIYN</sequence>
<dbReference type="Proteomes" id="UP000199620">
    <property type="component" value="Chromosome I"/>
</dbReference>
<dbReference type="EMBL" id="LT629800">
    <property type="protein sequence ID" value="SDV06019.1"/>
    <property type="molecule type" value="Genomic_DNA"/>
</dbReference>
<accession>A0ABY0WGM5</accession>
<keyword evidence="1" id="KW-0472">Membrane</keyword>
<evidence type="ECO:0000313" key="3">
    <source>
        <dbReference type="Proteomes" id="UP000199620"/>
    </source>
</evidence>
<evidence type="ECO:0000256" key="1">
    <source>
        <dbReference type="SAM" id="Phobius"/>
    </source>
</evidence>
<keyword evidence="1" id="KW-0812">Transmembrane</keyword>
<feature type="transmembrane region" description="Helical" evidence="1">
    <location>
        <begin position="13"/>
        <end position="31"/>
    </location>
</feature>
<proteinExistence type="predicted"/>
<protein>
    <submittedName>
        <fullName evidence="2">Uncharacterized protein</fullName>
    </submittedName>
</protein>
<keyword evidence="3" id="KW-1185">Reference proteome</keyword>
<evidence type="ECO:0000313" key="2">
    <source>
        <dbReference type="EMBL" id="SDV06019.1"/>
    </source>
</evidence>